<dbReference type="AlphaFoldDB" id="A0A2R4X3B0"/>
<sequence length="266" mass="27518">MALVESPGLVAISVPFILFGLVAAAIGVRELSDGAQRVIAAVHTSVTDPVDPSEAPASGHALVVGTAADPAERLQTPVSGDEAVAYRHRLRQHSAGAGWWTVVDSGASTEFAVEGPVERLRVDPGGDPAETDLTASIELDGEEALSASQRDRLGSSGAYDFEAQPQALASRVDEPRRYEDGVIEPGDEIAVYGALVEDERGRRIDAAASREFRLAAEAPAEVGADDDLRSIAGSVAGGLFVFLFGAVFSGVGAVVLSDGLTVVTIL</sequence>
<proteinExistence type="predicted"/>
<gene>
    <name evidence="2" type="ORF">HARCEL1_11535</name>
</gene>
<dbReference type="Proteomes" id="UP000244727">
    <property type="component" value="Chromosome"/>
</dbReference>
<organism evidence="2 3">
    <name type="scientific">Halococcoides cellulosivorans</name>
    <dbReference type="NCBI Taxonomy" id="1679096"/>
    <lineage>
        <taxon>Archaea</taxon>
        <taxon>Methanobacteriati</taxon>
        <taxon>Methanobacteriota</taxon>
        <taxon>Stenosarchaea group</taxon>
        <taxon>Halobacteria</taxon>
        <taxon>Halobacteriales</taxon>
        <taxon>Haloarculaceae</taxon>
        <taxon>Halococcoides</taxon>
    </lineage>
</organism>
<dbReference type="KEGG" id="harc:HARCEL1_11535"/>
<keyword evidence="1" id="KW-1133">Transmembrane helix</keyword>
<evidence type="ECO:0000313" key="3">
    <source>
        <dbReference type="Proteomes" id="UP000244727"/>
    </source>
</evidence>
<keyword evidence="1" id="KW-0812">Transmembrane</keyword>
<feature type="transmembrane region" description="Helical" evidence="1">
    <location>
        <begin position="6"/>
        <end position="28"/>
    </location>
</feature>
<name>A0A2R4X3B0_9EURY</name>
<keyword evidence="1" id="KW-0472">Membrane</keyword>
<dbReference type="EMBL" id="CP028858">
    <property type="protein sequence ID" value="AWB28291.1"/>
    <property type="molecule type" value="Genomic_DNA"/>
</dbReference>
<dbReference type="RefSeq" id="WP_108383733.1">
    <property type="nucleotide sequence ID" value="NZ_CP028858.1"/>
</dbReference>
<keyword evidence="3" id="KW-1185">Reference proteome</keyword>
<evidence type="ECO:0000313" key="2">
    <source>
        <dbReference type="EMBL" id="AWB28291.1"/>
    </source>
</evidence>
<dbReference type="GeneID" id="36513148"/>
<protein>
    <submittedName>
        <fullName evidence="2">Uncharacterized protein</fullName>
    </submittedName>
</protein>
<accession>A0A2R4X3B0</accession>
<evidence type="ECO:0000256" key="1">
    <source>
        <dbReference type="SAM" id="Phobius"/>
    </source>
</evidence>
<feature type="transmembrane region" description="Helical" evidence="1">
    <location>
        <begin position="235"/>
        <end position="256"/>
    </location>
</feature>
<reference evidence="2 3" key="1">
    <citation type="submission" date="2018-04" db="EMBL/GenBank/DDBJ databases">
        <title>Halococcoides cellulosivorans gen. nov., sp. nov., an extremely halophilic cellulose-utilizing haloarchaeon from hypersaline lakes.</title>
        <authorList>
            <person name="Sorokin D.Y."/>
            <person name="Toshchakov S.V."/>
            <person name="Samarov N.I."/>
            <person name="Korzhenkov A."/>
            <person name="Kublanov I.V."/>
        </authorList>
    </citation>
    <scope>NUCLEOTIDE SEQUENCE [LARGE SCALE GENOMIC DNA]</scope>
    <source>
        <strain evidence="2 3">HArcel1</strain>
    </source>
</reference>